<name>A0AAW3T754_9MICO</name>
<feature type="region of interest" description="Disordered" evidence="4">
    <location>
        <begin position="439"/>
        <end position="467"/>
    </location>
</feature>
<evidence type="ECO:0000313" key="6">
    <source>
        <dbReference type="EMBL" id="MBA8990787.1"/>
    </source>
</evidence>
<dbReference type="PROSITE" id="PS51257">
    <property type="entry name" value="PROKAR_LIPOPROTEIN"/>
    <property type="match status" value="1"/>
</dbReference>
<evidence type="ECO:0000256" key="4">
    <source>
        <dbReference type="SAM" id="MobiDB-lite"/>
    </source>
</evidence>
<evidence type="ECO:0000256" key="5">
    <source>
        <dbReference type="SAM" id="SignalP"/>
    </source>
</evidence>
<evidence type="ECO:0000256" key="3">
    <source>
        <dbReference type="ARBA" id="ARBA00022729"/>
    </source>
</evidence>
<reference evidence="6 7" key="1">
    <citation type="submission" date="2020-07" db="EMBL/GenBank/DDBJ databases">
        <title>Above-ground endophytic microbial communities from plants in different locations in the United States.</title>
        <authorList>
            <person name="Frank C."/>
        </authorList>
    </citation>
    <scope>NUCLEOTIDE SEQUENCE [LARGE SCALE GENOMIC DNA]</scope>
    <source>
        <strain evidence="6 7">WPL5_2</strain>
    </source>
</reference>
<dbReference type="AlphaFoldDB" id="A0AAW3T754"/>
<dbReference type="Gene3D" id="3.40.190.10">
    <property type="entry name" value="Periplasmic binding protein-like II"/>
    <property type="match status" value="1"/>
</dbReference>
<feature type="signal peptide" evidence="5">
    <location>
        <begin position="1"/>
        <end position="24"/>
    </location>
</feature>
<dbReference type="Proteomes" id="UP000590225">
    <property type="component" value="Unassembled WGS sequence"/>
</dbReference>
<comment type="caution">
    <text evidence="6">The sequence shown here is derived from an EMBL/GenBank/DDBJ whole genome shotgun (WGS) entry which is preliminary data.</text>
</comment>
<organism evidence="6 7">
    <name type="scientific">Curtobacterium pusillum</name>
    <dbReference type="NCBI Taxonomy" id="69373"/>
    <lineage>
        <taxon>Bacteria</taxon>
        <taxon>Bacillati</taxon>
        <taxon>Actinomycetota</taxon>
        <taxon>Actinomycetes</taxon>
        <taxon>Micrococcales</taxon>
        <taxon>Microbacteriaceae</taxon>
        <taxon>Curtobacterium</taxon>
    </lineage>
</organism>
<evidence type="ECO:0000313" key="7">
    <source>
        <dbReference type="Proteomes" id="UP000590225"/>
    </source>
</evidence>
<evidence type="ECO:0000256" key="1">
    <source>
        <dbReference type="ARBA" id="ARBA00008520"/>
    </source>
</evidence>
<comment type="similarity">
    <text evidence="1">Belongs to the bacterial solute-binding protein 1 family.</text>
</comment>
<feature type="chain" id="PRO_5043442047" evidence="5">
    <location>
        <begin position="25"/>
        <end position="467"/>
    </location>
</feature>
<dbReference type="RefSeq" id="WP_182516088.1">
    <property type="nucleotide sequence ID" value="NZ_JACGXP010000003.1"/>
</dbReference>
<accession>A0AAW3T754</accession>
<dbReference type="InterPro" id="IPR050490">
    <property type="entry name" value="Bact_solute-bd_prot1"/>
</dbReference>
<keyword evidence="2" id="KW-0813">Transport</keyword>
<dbReference type="EMBL" id="JACGXP010000003">
    <property type="protein sequence ID" value="MBA8990787.1"/>
    <property type="molecule type" value="Genomic_DNA"/>
</dbReference>
<protein>
    <submittedName>
        <fullName evidence="6">Multiple sugar transport system substrate-binding protein</fullName>
    </submittedName>
</protein>
<sequence>MTTSRPRRFTAAAALLLTATVVLTACSSAPRNGDGDTKTITVWSEENQPDRVAETKRIIAGFTEQTGIKVDLVPVDENQVPQLTASAAISGDLPDVMGAIPLSLVRQFDTQDLLDTTASANIVKALGTGTFVDSALALDQDGHRQLAVPDSSYAQILVYRKDLFEQAGLEAPTTYAAIKKAADVLTKKGQHGITLATDPADVFTQQTFESLALGNDCQLVGPTGKVGLESSACQATWDLYGHLTAKDSPQGTQTVDTTRAAYFAGQAAMVDWSTYILDELGGLRNDALPTCPQCRDDRKWLAEHSGVVTAISGPDGSDPATYGEATSWAVMHGANRSASEQFVQYMMSTGYEQWLGMAPEGKIPLRTGTATEPDRYQQAWLQMKAGVDRKERLDDIYDVSTMRALESVPQSIRRWAIPQGQGALLGPFNAQLPVGKSVADLGSGSTTPRDAAKTAQDAVSEIEAKTR</sequence>
<keyword evidence="3 5" id="KW-0732">Signal</keyword>
<dbReference type="InterPro" id="IPR006059">
    <property type="entry name" value="SBP"/>
</dbReference>
<proteinExistence type="inferred from homology"/>
<dbReference type="Pfam" id="PF01547">
    <property type="entry name" value="SBP_bac_1"/>
    <property type="match status" value="1"/>
</dbReference>
<dbReference type="SUPFAM" id="SSF53850">
    <property type="entry name" value="Periplasmic binding protein-like II"/>
    <property type="match status" value="1"/>
</dbReference>
<dbReference type="PANTHER" id="PTHR43649">
    <property type="entry name" value="ARABINOSE-BINDING PROTEIN-RELATED"/>
    <property type="match status" value="1"/>
</dbReference>
<gene>
    <name evidence="6" type="ORF">FHW23_002052</name>
</gene>
<keyword evidence="6" id="KW-0762">Sugar transport</keyword>
<dbReference type="PANTHER" id="PTHR43649:SF34">
    <property type="entry name" value="ABC TRANSPORTER PERIPLASMIC-BINDING PROTEIN YCJN-RELATED"/>
    <property type="match status" value="1"/>
</dbReference>
<evidence type="ECO:0000256" key="2">
    <source>
        <dbReference type="ARBA" id="ARBA00022448"/>
    </source>
</evidence>